<evidence type="ECO:0000313" key="6">
    <source>
        <dbReference type="Proteomes" id="UP000006727"/>
    </source>
</evidence>
<keyword evidence="2" id="KW-0934">Plastid</keyword>
<dbReference type="GO" id="GO:0009522">
    <property type="term" value="C:photosystem I"/>
    <property type="evidence" value="ECO:0007669"/>
    <property type="project" value="UniProtKB-KW"/>
</dbReference>
<dbReference type="GO" id="GO:0009523">
    <property type="term" value="C:photosystem II"/>
    <property type="evidence" value="ECO:0007669"/>
    <property type="project" value="UniProtKB-KW"/>
</dbReference>
<dbReference type="Gramene" id="Pp3c16_2680V3.1">
    <property type="protein sequence ID" value="Pp3c16_2680V3.1"/>
    <property type="gene ID" value="Pp3c16_2680"/>
</dbReference>
<organism evidence="4">
    <name type="scientific">Physcomitrium patens</name>
    <name type="common">Spreading-leaved earth moss</name>
    <name type="synonym">Physcomitrella patens</name>
    <dbReference type="NCBI Taxonomy" id="3218"/>
    <lineage>
        <taxon>Eukaryota</taxon>
        <taxon>Viridiplantae</taxon>
        <taxon>Streptophyta</taxon>
        <taxon>Embryophyta</taxon>
        <taxon>Bryophyta</taxon>
        <taxon>Bryophytina</taxon>
        <taxon>Bryopsida</taxon>
        <taxon>Funariidae</taxon>
        <taxon>Funariales</taxon>
        <taxon>Funariaceae</taxon>
        <taxon>Physcomitrium</taxon>
    </lineage>
</organism>
<dbReference type="EnsemblPlants" id="Pp3c16_2690V3.1">
    <property type="protein sequence ID" value="Pp3c16_2690V3.1"/>
    <property type="gene ID" value="Pp3c16_2690"/>
</dbReference>
<keyword evidence="2" id="KW-0793">Thylakoid</keyword>
<dbReference type="GO" id="GO:0009416">
    <property type="term" value="P:response to light stimulus"/>
    <property type="evidence" value="ECO:0000318"/>
    <property type="project" value="GO_Central"/>
</dbReference>
<feature type="compositionally biased region" description="Basic and acidic residues" evidence="3">
    <location>
        <begin position="15"/>
        <end position="27"/>
    </location>
</feature>
<dbReference type="PaxDb" id="3218-PP1S242_21V6.1"/>
<dbReference type="STRING" id="3218.A0A2K1J6W3"/>
<dbReference type="GO" id="GO:0009768">
    <property type="term" value="P:photosynthesis, light harvesting in photosystem I"/>
    <property type="evidence" value="ECO:0000318"/>
    <property type="project" value="GO_Central"/>
</dbReference>
<keyword evidence="2" id="KW-0157">Chromophore</keyword>
<dbReference type="EnsemblPlants" id="Pp3c16_2680V3.1">
    <property type="protein sequence ID" value="Pp3c16_2680V3.1"/>
    <property type="gene ID" value="Pp3c16_2680"/>
</dbReference>
<name>A0A2K1J6W3_PHYPA</name>
<dbReference type="SUPFAM" id="SSF103511">
    <property type="entry name" value="Chlorophyll a-b binding protein"/>
    <property type="match status" value="1"/>
</dbReference>
<comment type="similarity">
    <text evidence="2">Belongs to the light-harvesting chlorophyll a/b-binding (LHC) protein family.</text>
</comment>
<reference evidence="4 6" key="2">
    <citation type="journal article" date="2018" name="Plant J.">
        <title>The Physcomitrella patens chromosome-scale assembly reveals moss genome structure and evolution.</title>
        <authorList>
            <person name="Lang D."/>
            <person name="Ullrich K.K."/>
            <person name="Murat F."/>
            <person name="Fuchs J."/>
            <person name="Jenkins J."/>
            <person name="Haas F.B."/>
            <person name="Piednoel M."/>
            <person name="Gundlach H."/>
            <person name="Van Bel M."/>
            <person name="Meyberg R."/>
            <person name="Vives C."/>
            <person name="Morata J."/>
            <person name="Symeonidi A."/>
            <person name="Hiss M."/>
            <person name="Muchero W."/>
            <person name="Kamisugi Y."/>
            <person name="Saleh O."/>
            <person name="Blanc G."/>
            <person name="Decker E.L."/>
            <person name="van Gessel N."/>
            <person name="Grimwood J."/>
            <person name="Hayes R.D."/>
            <person name="Graham S.W."/>
            <person name="Gunter L.E."/>
            <person name="McDaniel S.F."/>
            <person name="Hoernstein S.N.W."/>
            <person name="Larsson A."/>
            <person name="Li F.W."/>
            <person name="Perroud P.F."/>
            <person name="Phillips J."/>
            <person name="Ranjan P."/>
            <person name="Rokshar D.S."/>
            <person name="Rothfels C.J."/>
            <person name="Schneider L."/>
            <person name="Shu S."/>
            <person name="Stevenson D.W."/>
            <person name="Thummler F."/>
            <person name="Tillich M."/>
            <person name="Villarreal Aguilar J.C."/>
            <person name="Widiez T."/>
            <person name="Wong G.K."/>
            <person name="Wymore A."/>
            <person name="Zhang Y."/>
            <person name="Zimmer A.D."/>
            <person name="Quatrano R.S."/>
            <person name="Mayer K.F.X."/>
            <person name="Goodstein D."/>
            <person name="Casacuberta J.M."/>
            <person name="Vandepoele K."/>
            <person name="Reski R."/>
            <person name="Cuming A.C."/>
            <person name="Tuskan G.A."/>
            <person name="Maumus F."/>
            <person name="Salse J."/>
            <person name="Schmutz J."/>
            <person name="Rensing S.A."/>
        </authorList>
    </citation>
    <scope>NUCLEOTIDE SEQUENCE [LARGE SCALE GENOMIC DNA]</scope>
    <source>
        <strain evidence="5 6">cv. Gransden 2004</strain>
    </source>
</reference>
<proteinExistence type="inferred from homology"/>
<feature type="binding site" evidence="1">
    <location>
        <position position="121"/>
    </location>
    <ligand>
        <name>chlorophyll a</name>
        <dbReference type="ChEBI" id="CHEBI:58416"/>
        <label>1</label>
    </ligand>
</feature>
<comment type="function">
    <text evidence="2">The light-harvesting complex (LHC) functions as a light receptor, it captures and delivers excitation energy to photosystems with which it is closely associated.</text>
</comment>
<dbReference type="InterPro" id="IPR001344">
    <property type="entry name" value="Chloro_AB-bd_pln"/>
</dbReference>
<dbReference type="Proteomes" id="UP000006727">
    <property type="component" value="Chromosome 16"/>
</dbReference>
<gene>
    <name evidence="4" type="ORF">PHYPA_020383</name>
</gene>
<dbReference type="AlphaFoldDB" id="A0A2K1J6W3"/>
<reference evidence="5" key="3">
    <citation type="submission" date="2020-12" db="UniProtKB">
        <authorList>
            <consortium name="EnsemblPlants"/>
        </authorList>
    </citation>
    <scope>IDENTIFICATION</scope>
</reference>
<evidence type="ECO:0000313" key="5">
    <source>
        <dbReference type="EnsemblPlants" id="Pp3c16_2680V3.1"/>
    </source>
</evidence>
<accession>A0A2K1J6W3</accession>
<protein>
    <recommendedName>
        <fullName evidence="2">Chlorophyll a-b binding protein, chloroplastic</fullName>
    </recommendedName>
</protein>
<keyword evidence="2" id="KW-0603">Photosystem I</keyword>
<evidence type="ECO:0000256" key="2">
    <source>
        <dbReference type="RuleBase" id="RU363080"/>
    </source>
</evidence>
<feature type="binding site" evidence="1">
    <location>
        <position position="104"/>
    </location>
    <ligand>
        <name>chlorophyll a</name>
        <dbReference type="ChEBI" id="CHEBI:58416"/>
        <label>1</label>
    </ligand>
</feature>
<keyword evidence="1 2" id="KW-0148">Chlorophyll</keyword>
<dbReference type="GO" id="GO:0009535">
    <property type="term" value="C:chloroplast thylakoid membrane"/>
    <property type="evidence" value="ECO:0007669"/>
    <property type="project" value="UniProtKB-SubCell"/>
</dbReference>
<sequence length="142" mass="15541">MQTGKAAQEASGEANEARSNGRDETQRCPRPTTPHLRELVCFRCAMLATLGVVIPQLPDRLDGIHFQSLFGIFPGNVNYPGGTLFDSLGLAEDATAFEAFTGYEVEKRSSCIVIRFGIYVQALSKQKGTIDNLCSFPEDTLH</sequence>
<dbReference type="Gramene" id="Pp3c16_2690V3.1">
    <property type="protein sequence ID" value="Pp3c16_2690V3.1"/>
    <property type="gene ID" value="Pp3c16_2690"/>
</dbReference>
<dbReference type="PANTHER" id="PTHR21649">
    <property type="entry name" value="CHLOROPHYLL A/B BINDING PROTEIN"/>
    <property type="match status" value="1"/>
</dbReference>
<evidence type="ECO:0000256" key="1">
    <source>
        <dbReference type="PIRSR" id="PIRSR601344-1"/>
    </source>
</evidence>
<dbReference type="GO" id="GO:0016168">
    <property type="term" value="F:chlorophyll binding"/>
    <property type="evidence" value="ECO:0007669"/>
    <property type="project" value="UniProtKB-KW"/>
</dbReference>
<keyword evidence="2" id="KW-0150">Chloroplast</keyword>
<keyword evidence="2" id="KW-0604">Photosystem II</keyword>
<reference evidence="4 6" key="1">
    <citation type="journal article" date="2008" name="Science">
        <title>The Physcomitrella genome reveals evolutionary insights into the conquest of land by plants.</title>
        <authorList>
            <person name="Rensing S."/>
            <person name="Lang D."/>
            <person name="Zimmer A."/>
            <person name="Terry A."/>
            <person name="Salamov A."/>
            <person name="Shapiro H."/>
            <person name="Nishiyama T."/>
            <person name="Perroud P.-F."/>
            <person name="Lindquist E."/>
            <person name="Kamisugi Y."/>
            <person name="Tanahashi T."/>
            <person name="Sakakibara K."/>
            <person name="Fujita T."/>
            <person name="Oishi K."/>
            <person name="Shin-I T."/>
            <person name="Kuroki Y."/>
            <person name="Toyoda A."/>
            <person name="Suzuki Y."/>
            <person name="Hashimoto A."/>
            <person name="Yamaguchi K."/>
            <person name="Sugano A."/>
            <person name="Kohara Y."/>
            <person name="Fujiyama A."/>
            <person name="Anterola A."/>
            <person name="Aoki S."/>
            <person name="Ashton N."/>
            <person name="Barbazuk W.B."/>
            <person name="Barker E."/>
            <person name="Bennetzen J."/>
            <person name="Bezanilla M."/>
            <person name="Blankenship R."/>
            <person name="Cho S.H."/>
            <person name="Dutcher S."/>
            <person name="Estelle M."/>
            <person name="Fawcett J.A."/>
            <person name="Gundlach H."/>
            <person name="Hanada K."/>
            <person name="Heyl A."/>
            <person name="Hicks K.A."/>
            <person name="Hugh J."/>
            <person name="Lohr M."/>
            <person name="Mayer K."/>
            <person name="Melkozernov A."/>
            <person name="Murata T."/>
            <person name="Nelson D."/>
            <person name="Pils B."/>
            <person name="Prigge M."/>
            <person name="Reiss B."/>
            <person name="Renner T."/>
            <person name="Rombauts S."/>
            <person name="Rushton P."/>
            <person name="Sanderfoot A."/>
            <person name="Schween G."/>
            <person name="Shiu S.-H."/>
            <person name="Stueber K."/>
            <person name="Theodoulou F.L."/>
            <person name="Tu H."/>
            <person name="Van de Peer Y."/>
            <person name="Verrier P.J."/>
            <person name="Waters E."/>
            <person name="Wood A."/>
            <person name="Yang L."/>
            <person name="Cove D."/>
            <person name="Cuming A."/>
            <person name="Hasebe M."/>
            <person name="Lucas S."/>
            <person name="Mishler D.B."/>
            <person name="Reski R."/>
            <person name="Grigoriev I."/>
            <person name="Quatrano R.S."/>
            <person name="Boore J.L."/>
        </authorList>
    </citation>
    <scope>NUCLEOTIDE SEQUENCE [LARGE SCALE GENOMIC DNA]</scope>
    <source>
        <strain evidence="5 6">cv. Gransden 2004</strain>
    </source>
</reference>
<feature type="region of interest" description="Disordered" evidence="3">
    <location>
        <begin position="1"/>
        <end position="31"/>
    </location>
</feature>
<dbReference type="EMBL" id="ABEU02000016">
    <property type="protein sequence ID" value="PNR37275.1"/>
    <property type="molecule type" value="Genomic_DNA"/>
</dbReference>
<comment type="subcellular location">
    <subcellularLocation>
        <location evidence="2">Plastid</location>
        <location evidence="2">Chloroplast thylakoid membrane</location>
    </subcellularLocation>
</comment>
<evidence type="ECO:0000256" key="3">
    <source>
        <dbReference type="SAM" id="MobiDB-lite"/>
    </source>
</evidence>
<dbReference type="InParanoid" id="A0A2K1J6W3"/>
<keyword evidence="6" id="KW-1185">Reference proteome</keyword>
<keyword evidence="2" id="KW-0602">Photosynthesis</keyword>
<evidence type="ECO:0000313" key="4">
    <source>
        <dbReference type="EMBL" id="PNR37275.1"/>
    </source>
</evidence>